<evidence type="ECO:0000313" key="3">
    <source>
        <dbReference type="Proteomes" id="UP000029549"/>
    </source>
</evidence>
<accession>A0A0E3C6I4</accession>
<comment type="caution">
    <text evidence="2">The sequence shown here is derived from an EMBL/GenBank/DDBJ whole genome shotgun (WGS) entry which is preliminary data.</text>
</comment>
<evidence type="ECO:0000313" key="2">
    <source>
        <dbReference type="EMBL" id="KGH20709.1"/>
    </source>
</evidence>
<organism evidence="2 3">
    <name type="scientific">Comamonas thiooxydans</name>
    <dbReference type="NCBI Taxonomy" id="363952"/>
    <lineage>
        <taxon>Bacteria</taxon>
        <taxon>Pseudomonadati</taxon>
        <taxon>Pseudomonadota</taxon>
        <taxon>Betaproteobacteria</taxon>
        <taxon>Burkholderiales</taxon>
        <taxon>Comamonadaceae</taxon>
        <taxon>Comamonas</taxon>
    </lineage>
</organism>
<keyword evidence="3" id="KW-1185">Reference proteome</keyword>
<reference evidence="2 3" key="1">
    <citation type="submission" date="2013-09" db="EMBL/GenBank/DDBJ databases">
        <title>High correlation between genotypes and phenotypes of environmental bacteria Comamonas testosteroni strains.</title>
        <authorList>
            <person name="Liu L."/>
            <person name="Zhu W."/>
            <person name="Xia X."/>
            <person name="Xu B."/>
            <person name="Luo M."/>
            <person name="Wang G."/>
        </authorList>
    </citation>
    <scope>NUCLEOTIDE SEQUENCE [LARGE SCALE GENOMIC DNA]</scope>
    <source>
        <strain evidence="2 3">DF2</strain>
    </source>
</reference>
<dbReference type="Proteomes" id="UP000029549">
    <property type="component" value="Unassembled WGS sequence"/>
</dbReference>
<gene>
    <name evidence="2" type="ORF">P608_02510</name>
</gene>
<name>A0A0E3C6I4_9BURK</name>
<evidence type="ECO:0000256" key="1">
    <source>
        <dbReference type="SAM" id="Coils"/>
    </source>
</evidence>
<proteinExistence type="predicted"/>
<dbReference type="AlphaFoldDB" id="A0A0E3C6I4"/>
<sequence>MDEAALRRQVESLRQDVRRLKIERELLKQAHEILKNGADIDLHRLANKDKAVLVEALHGQYGACQKFCV</sequence>
<protein>
    <submittedName>
        <fullName evidence="2">Uncharacterized protein</fullName>
    </submittedName>
</protein>
<keyword evidence="1" id="KW-0175">Coiled coil</keyword>
<dbReference type="EMBL" id="AWTP01000012">
    <property type="protein sequence ID" value="KGH20709.1"/>
    <property type="molecule type" value="Genomic_DNA"/>
</dbReference>
<feature type="coiled-coil region" evidence="1">
    <location>
        <begin position="3"/>
        <end position="30"/>
    </location>
</feature>